<keyword evidence="10" id="KW-1185">Reference proteome</keyword>
<dbReference type="PANTHER" id="PTHR43711:SF26">
    <property type="entry name" value="SENSOR HISTIDINE KINASE RCSC"/>
    <property type="match status" value="1"/>
</dbReference>
<evidence type="ECO:0000256" key="7">
    <source>
        <dbReference type="SAM" id="MobiDB-lite"/>
    </source>
</evidence>
<evidence type="ECO:0000256" key="6">
    <source>
        <dbReference type="ARBA" id="ARBA00023012"/>
    </source>
</evidence>
<dbReference type="PROSITE" id="PS50109">
    <property type="entry name" value="HIS_KIN"/>
    <property type="match status" value="1"/>
</dbReference>
<dbReference type="SMART" id="SM00387">
    <property type="entry name" value="HATPase_c"/>
    <property type="match status" value="1"/>
</dbReference>
<dbReference type="CDD" id="cd00075">
    <property type="entry name" value="HATPase"/>
    <property type="match status" value="1"/>
</dbReference>
<evidence type="ECO:0000256" key="4">
    <source>
        <dbReference type="ARBA" id="ARBA00022679"/>
    </source>
</evidence>
<reference evidence="9 10" key="1">
    <citation type="submission" date="2020-05" db="EMBL/GenBank/DDBJ databases">
        <title>Complete genome sequence of of a novel Thermoleptolyngbya strain isolated from hot springs of Ganzi, Sichuan China.</title>
        <authorList>
            <person name="Tang J."/>
            <person name="Daroch M."/>
            <person name="Li L."/>
            <person name="Waleron K."/>
            <person name="Waleron M."/>
            <person name="Waleron M."/>
        </authorList>
    </citation>
    <scope>NUCLEOTIDE SEQUENCE [LARGE SCALE GENOMIC DNA]</scope>
    <source>
        <strain evidence="9 10">PKUAC-SCTA183</strain>
    </source>
</reference>
<sequence>MLMPASPEFVLLCQSQIAALTQGLGAALSVVYLTDDPAAGGDADLTPVAAYPEEAVDWSQEQILRLLSGGPSSTPLPPQRLLADAERSPASPPNSASTPQQSERPSGTPNPAFQRAAGPAAEPGLYSQKIVLPLVYEGMMMGLLVTACSDCLWGEQEQSQVEHIAQTLAIARLLDQRSQWAEFELHQRQVLQSQQRDQMDDLLHQFRNPLTAVRTFGKLLLRRVQPEDENRTVAEGIVRESDRLQDLLRQFDTVIDLDPASLPEASPVSPSRDAEVHSGRAPLALPSQAAPTPSEPRSVTGQVQLEALNLAAVVAPLVNSAKVIAQERGLTLHTDLPPDLPPVWGDRRALQEVLNNLLDNALKYTPSGGTVRLVGGIERQSERGNRQQAIAILDTGPGIPKADFEHLFERHFRGVQSQGEIPGTGLGLAIARDLMSQMQGEIQVFSPADESGLIEPSTSPGTAFLVWLPIHVASQD</sequence>
<dbReference type="Gene3D" id="1.10.287.130">
    <property type="match status" value="1"/>
</dbReference>
<dbReference type="InterPro" id="IPR003594">
    <property type="entry name" value="HATPase_dom"/>
</dbReference>
<evidence type="ECO:0000256" key="1">
    <source>
        <dbReference type="ARBA" id="ARBA00000085"/>
    </source>
</evidence>
<dbReference type="PRINTS" id="PR00344">
    <property type="entry name" value="BCTRLSENSOR"/>
</dbReference>
<dbReference type="InterPro" id="IPR050736">
    <property type="entry name" value="Sensor_HK_Regulatory"/>
</dbReference>
<evidence type="ECO:0000256" key="2">
    <source>
        <dbReference type="ARBA" id="ARBA00012438"/>
    </source>
</evidence>
<dbReference type="KEGG" id="theu:HPC62_06875"/>
<dbReference type="EMBL" id="CP053661">
    <property type="protein sequence ID" value="QKD81958.1"/>
    <property type="molecule type" value="Genomic_DNA"/>
</dbReference>
<dbReference type="Gene3D" id="3.30.565.10">
    <property type="entry name" value="Histidine kinase-like ATPase, C-terminal domain"/>
    <property type="match status" value="1"/>
</dbReference>
<dbReference type="EC" id="2.7.13.3" evidence="2"/>
<dbReference type="PANTHER" id="PTHR43711">
    <property type="entry name" value="TWO-COMPONENT HISTIDINE KINASE"/>
    <property type="match status" value="1"/>
</dbReference>
<name>A0A6M8B654_9CYAN</name>
<dbReference type="InterPro" id="IPR005467">
    <property type="entry name" value="His_kinase_dom"/>
</dbReference>
<keyword evidence="3" id="KW-0597">Phosphoprotein</keyword>
<dbReference type="Pfam" id="PF00512">
    <property type="entry name" value="HisKA"/>
    <property type="match status" value="1"/>
</dbReference>
<evidence type="ECO:0000256" key="5">
    <source>
        <dbReference type="ARBA" id="ARBA00022777"/>
    </source>
</evidence>
<accession>A0A6M8B654</accession>
<protein>
    <recommendedName>
        <fullName evidence="2">histidine kinase</fullName>
        <ecNumber evidence="2">2.7.13.3</ecNumber>
    </recommendedName>
</protein>
<proteinExistence type="predicted"/>
<evidence type="ECO:0000313" key="9">
    <source>
        <dbReference type="EMBL" id="QKD81958.1"/>
    </source>
</evidence>
<dbReference type="InterPro" id="IPR004358">
    <property type="entry name" value="Sig_transdc_His_kin-like_C"/>
</dbReference>
<dbReference type="CDD" id="cd00082">
    <property type="entry name" value="HisKA"/>
    <property type="match status" value="1"/>
</dbReference>
<dbReference type="InterPro" id="IPR036097">
    <property type="entry name" value="HisK_dim/P_sf"/>
</dbReference>
<keyword evidence="4" id="KW-0808">Transferase</keyword>
<dbReference type="InterPro" id="IPR003661">
    <property type="entry name" value="HisK_dim/P_dom"/>
</dbReference>
<evidence type="ECO:0000259" key="8">
    <source>
        <dbReference type="PROSITE" id="PS50109"/>
    </source>
</evidence>
<dbReference type="Proteomes" id="UP000505210">
    <property type="component" value="Chromosome"/>
</dbReference>
<dbReference type="AlphaFoldDB" id="A0A6M8B654"/>
<feature type="compositionally biased region" description="Low complexity" evidence="7">
    <location>
        <begin position="93"/>
        <end position="102"/>
    </location>
</feature>
<dbReference type="SMART" id="SM00388">
    <property type="entry name" value="HisKA"/>
    <property type="match status" value="1"/>
</dbReference>
<organism evidence="9 10">
    <name type="scientific">Thermoleptolyngbya sichuanensis A183</name>
    <dbReference type="NCBI Taxonomy" id="2737172"/>
    <lineage>
        <taxon>Bacteria</taxon>
        <taxon>Bacillati</taxon>
        <taxon>Cyanobacteriota</taxon>
        <taxon>Cyanophyceae</taxon>
        <taxon>Oculatellales</taxon>
        <taxon>Oculatellaceae</taxon>
        <taxon>Thermoleptolyngbya</taxon>
        <taxon>Thermoleptolyngbya sichuanensis</taxon>
    </lineage>
</organism>
<comment type="catalytic activity">
    <reaction evidence="1">
        <text>ATP + protein L-histidine = ADP + protein N-phospho-L-histidine.</text>
        <dbReference type="EC" id="2.7.13.3"/>
    </reaction>
</comment>
<dbReference type="InterPro" id="IPR036890">
    <property type="entry name" value="HATPase_C_sf"/>
</dbReference>
<dbReference type="GO" id="GO:0000155">
    <property type="term" value="F:phosphorelay sensor kinase activity"/>
    <property type="evidence" value="ECO:0007669"/>
    <property type="project" value="InterPro"/>
</dbReference>
<feature type="domain" description="Histidine kinase" evidence="8">
    <location>
        <begin position="201"/>
        <end position="472"/>
    </location>
</feature>
<evidence type="ECO:0000313" key="10">
    <source>
        <dbReference type="Proteomes" id="UP000505210"/>
    </source>
</evidence>
<feature type="region of interest" description="Disordered" evidence="7">
    <location>
        <begin position="67"/>
        <end position="119"/>
    </location>
</feature>
<keyword evidence="5 9" id="KW-0418">Kinase</keyword>
<evidence type="ECO:0000256" key="3">
    <source>
        <dbReference type="ARBA" id="ARBA00022553"/>
    </source>
</evidence>
<dbReference type="SUPFAM" id="SSF47384">
    <property type="entry name" value="Homodimeric domain of signal transducing histidine kinase"/>
    <property type="match status" value="1"/>
</dbReference>
<dbReference type="SUPFAM" id="SSF55874">
    <property type="entry name" value="ATPase domain of HSP90 chaperone/DNA topoisomerase II/histidine kinase"/>
    <property type="match status" value="1"/>
</dbReference>
<gene>
    <name evidence="9" type="ORF">HPC62_06875</name>
</gene>
<dbReference type="Pfam" id="PF02518">
    <property type="entry name" value="HATPase_c"/>
    <property type="match status" value="1"/>
</dbReference>
<keyword evidence="6" id="KW-0902">Two-component regulatory system</keyword>